<dbReference type="InterPro" id="IPR045325">
    <property type="entry name" value="TMEM70/TMEM186/TMEM223"/>
</dbReference>
<evidence type="ECO:0000256" key="2">
    <source>
        <dbReference type="SAM" id="Phobius"/>
    </source>
</evidence>
<organism evidence="3">
    <name type="scientific">Palpitomonas bilix</name>
    <dbReference type="NCBI Taxonomy" id="652834"/>
    <lineage>
        <taxon>Eukaryota</taxon>
        <taxon>Eukaryota incertae sedis</taxon>
    </lineage>
</organism>
<sequence>MLARTLFSQVRRTPSVLQGTTLQVVRAYAAKKYTPAPKPASLQGSQKEDEANAPVFEKIFPSLKDADGEKRGLNGEVYFNDRTLFFRTIGIGAYVQTVVWTSYAVFDIFQPSIGYSPWWTFGGVTISGLLVWGFQTFAAKSVRRIVVDERSKGAPFLVETHGILKKGPEFLIPQDSVEVGKKVVQGGKVAKSVSFKRPVDYTYFVVDKSKADYVNEKKFDSFFLRLSKMTDPLSSKLHQLQAGARQGRMANREKDKYGPTK</sequence>
<feature type="region of interest" description="Disordered" evidence="1">
    <location>
        <begin position="238"/>
        <end position="261"/>
    </location>
</feature>
<dbReference type="AlphaFoldDB" id="A0A7S3DIA2"/>
<evidence type="ECO:0000313" key="3">
    <source>
        <dbReference type="EMBL" id="CAE0258754.1"/>
    </source>
</evidence>
<name>A0A7S3DIA2_9EUKA</name>
<dbReference type="EMBL" id="HBIB01032458">
    <property type="protein sequence ID" value="CAE0258754.1"/>
    <property type="molecule type" value="Transcribed_RNA"/>
</dbReference>
<reference evidence="3" key="1">
    <citation type="submission" date="2021-01" db="EMBL/GenBank/DDBJ databases">
        <authorList>
            <person name="Corre E."/>
            <person name="Pelletier E."/>
            <person name="Niang G."/>
            <person name="Scheremetjew M."/>
            <person name="Finn R."/>
            <person name="Kale V."/>
            <person name="Holt S."/>
            <person name="Cochrane G."/>
            <person name="Meng A."/>
            <person name="Brown T."/>
            <person name="Cohen L."/>
        </authorList>
    </citation>
    <scope>NUCLEOTIDE SEQUENCE</scope>
    <source>
        <strain evidence="3">NIES-2562</strain>
    </source>
</reference>
<keyword evidence="2" id="KW-0472">Membrane</keyword>
<protein>
    <submittedName>
        <fullName evidence="3">Uncharacterized protein</fullName>
    </submittedName>
</protein>
<feature type="transmembrane region" description="Helical" evidence="2">
    <location>
        <begin position="84"/>
        <end position="106"/>
    </location>
</feature>
<gene>
    <name evidence="3" type="ORF">PBIL07802_LOCUS21020</name>
</gene>
<feature type="transmembrane region" description="Helical" evidence="2">
    <location>
        <begin position="118"/>
        <end position="134"/>
    </location>
</feature>
<dbReference type="Pfam" id="PF06979">
    <property type="entry name" value="TMEM70"/>
    <property type="match status" value="1"/>
</dbReference>
<keyword evidence="2" id="KW-0812">Transmembrane</keyword>
<proteinExistence type="predicted"/>
<keyword evidence="2" id="KW-1133">Transmembrane helix</keyword>
<evidence type="ECO:0000256" key="1">
    <source>
        <dbReference type="SAM" id="MobiDB-lite"/>
    </source>
</evidence>
<feature type="compositionally biased region" description="Basic and acidic residues" evidence="1">
    <location>
        <begin position="250"/>
        <end position="261"/>
    </location>
</feature>
<accession>A0A7S3DIA2</accession>